<feature type="transmembrane region" description="Helical" evidence="1">
    <location>
        <begin position="305"/>
        <end position="327"/>
    </location>
</feature>
<evidence type="ECO:0000313" key="3">
    <source>
        <dbReference type="Proteomes" id="UP000626109"/>
    </source>
</evidence>
<keyword evidence="1" id="KW-1133">Transmembrane helix</keyword>
<comment type="caution">
    <text evidence="2">The sequence shown here is derived from an EMBL/GenBank/DDBJ whole genome shotgun (WGS) entry which is preliminary data.</text>
</comment>
<keyword evidence="1" id="KW-0472">Membrane</keyword>
<name>A0A813IVL0_POLGL</name>
<keyword evidence="1" id="KW-0812">Transmembrane</keyword>
<gene>
    <name evidence="2" type="ORF">PGLA2088_LOCUS12293</name>
</gene>
<accession>A0A813IVL0</accession>
<dbReference type="Proteomes" id="UP000626109">
    <property type="component" value="Unassembled WGS sequence"/>
</dbReference>
<organism evidence="2 3">
    <name type="scientific">Polarella glacialis</name>
    <name type="common">Dinoflagellate</name>
    <dbReference type="NCBI Taxonomy" id="89957"/>
    <lineage>
        <taxon>Eukaryota</taxon>
        <taxon>Sar</taxon>
        <taxon>Alveolata</taxon>
        <taxon>Dinophyceae</taxon>
        <taxon>Suessiales</taxon>
        <taxon>Suessiaceae</taxon>
        <taxon>Polarella</taxon>
    </lineage>
</organism>
<evidence type="ECO:0000313" key="2">
    <source>
        <dbReference type="EMBL" id="CAE8656631.1"/>
    </source>
</evidence>
<dbReference type="AlphaFoldDB" id="A0A813IVL0"/>
<feature type="non-terminal residue" evidence="2">
    <location>
        <position position="424"/>
    </location>
</feature>
<proteinExistence type="predicted"/>
<reference evidence="2" key="1">
    <citation type="submission" date="2021-02" db="EMBL/GenBank/DDBJ databases">
        <authorList>
            <person name="Dougan E. K."/>
            <person name="Rhodes N."/>
            <person name="Thang M."/>
            <person name="Chan C."/>
        </authorList>
    </citation>
    <scope>NUCLEOTIDE SEQUENCE</scope>
</reference>
<sequence length="424" mass="45479">ALKNLSDYSTVSNIIEPLFNMRTGALREIQVAAGPETPFGSILATPKLKSDGGGLLLRSDRNDCERIEGQHGCVPGSLGADTSEWYIEAFGVGKMWNYVPPKAVWSGPNFVRNSPFEAVCEELCWEPSFTFVARAERSGGPKAVVSGLPPAYGSNNASSVLYQLTGFPMLETVLVRSVISAGVMQEVVKKAEMLSQGQAILCTSNGDVIAAADMADGVKVIEDSGNIRVAKVWEASPSWASAATKDLVSNAAVGVSVLAGEYTVTARKLEGPSGDAMNIGPSLRLVLATPLISFMDPLLYQLQPVSIAASATLPAVMVIAMVAALLMKGRIGRLVQKGKQAIPTPSTARIKQGMRFGRGDNKNLDLDRDGNAVIVTGSKTRVWSRFNKLRPRFKSQKSLMISDPRPESMRVSTAMEWNIKDQDS</sequence>
<protein>
    <submittedName>
        <fullName evidence="2">Uncharacterized protein</fullName>
    </submittedName>
</protein>
<feature type="non-terminal residue" evidence="2">
    <location>
        <position position="1"/>
    </location>
</feature>
<evidence type="ECO:0000256" key="1">
    <source>
        <dbReference type="SAM" id="Phobius"/>
    </source>
</evidence>
<dbReference type="EMBL" id="CAJNNW010014461">
    <property type="protein sequence ID" value="CAE8656631.1"/>
    <property type="molecule type" value="Genomic_DNA"/>
</dbReference>